<dbReference type="InterPro" id="IPR015422">
    <property type="entry name" value="PyrdxlP-dep_Trfase_small"/>
</dbReference>
<dbReference type="AlphaFoldDB" id="A0A1B1MYW4"/>
<dbReference type="Gene3D" id="3.40.640.10">
    <property type="entry name" value="Type I PLP-dependent aspartate aminotransferase-like (Major domain)"/>
    <property type="match status" value="1"/>
</dbReference>
<dbReference type="PROSITE" id="PS50949">
    <property type="entry name" value="HTH_GNTR"/>
    <property type="match status" value="1"/>
</dbReference>
<dbReference type="PANTHER" id="PTHR46577:SF2">
    <property type="entry name" value="TRANSCRIPTIONAL REGULATORY PROTEIN"/>
    <property type="match status" value="1"/>
</dbReference>
<dbReference type="PRINTS" id="PR00035">
    <property type="entry name" value="HTHGNTR"/>
</dbReference>
<dbReference type="GO" id="GO:0030170">
    <property type="term" value="F:pyridoxal phosphate binding"/>
    <property type="evidence" value="ECO:0007669"/>
    <property type="project" value="InterPro"/>
</dbReference>
<keyword evidence="5" id="KW-0805">Transcription regulation</keyword>
<dbReference type="RefSeq" id="WP_068694967.1">
    <property type="nucleotide sequence ID" value="NZ_CP014167.1"/>
</dbReference>
<evidence type="ECO:0000256" key="4">
    <source>
        <dbReference type="ARBA" id="ARBA00022898"/>
    </source>
</evidence>
<proteinExistence type="inferred from homology"/>
<gene>
    <name evidence="9" type="ORF">AWM70_07015</name>
</gene>
<keyword evidence="10" id="KW-1185">Reference proteome</keyword>
<evidence type="ECO:0000259" key="8">
    <source>
        <dbReference type="PROSITE" id="PS50949"/>
    </source>
</evidence>
<dbReference type="GO" id="GO:0003677">
    <property type="term" value="F:DNA binding"/>
    <property type="evidence" value="ECO:0007669"/>
    <property type="project" value="UniProtKB-KW"/>
</dbReference>
<dbReference type="InterPro" id="IPR000524">
    <property type="entry name" value="Tscrpt_reg_HTH_GntR"/>
</dbReference>
<evidence type="ECO:0000256" key="5">
    <source>
        <dbReference type="ARBA" id="ARBA00023015"/>
    </source>
</evidence>
<dbReference type="SUPFAM" id="SSF46785">
    <property type="entry name" value="Winged helix' DNA-binding domain"/>
    <property type="match status" value="1"/>
</dbReference>
<dbReference type="Proteomes" id="UP000092573">
    <property type="component" value="Chromosome"/>
</dbReference>
<dbReference type="Gene3D" id="1.10.10.10">
    <property type="entry name" value="Winged helix-like DNA-binding domain superfamily/Winged helix DNA-binding domain"/>
    <property type="match status" value="1"/>
</dbReference>
<dbReference type="GO" id="GO:0008483">
    <property type="term" value="F:transaminase activity"/>
    <property type="evidence" value="ECO:0007669"/>
    <property type="project" value="UniProtKB-KW"/>
</dbReference>
<organism evidence="9 10">
    <name type="scientific">Paenibacillus yonginensis</name>
    <dbReference type="NCBI Taxonomy" id="1462996"/>
    <lineage>
        <taxon>Bacteria</taxon>
        <taxon>Bacillati</taxon>
        <taxon>Bacillota</taxon>
        <taxon>Bacilli</taxon>
        <taxon>Bacillales</taxon>
        <taxon>Paenibacillaceae</taxon>
        <taxon>Paenibacillus</taxon>
    </lineage>
</organism>
<dbReference type="OrthoDB" id="9802601at2"/>
<dbReference type="InterPro" id="IPR036388">
    <property type="entry name" value="WH-like_DNA-bd_sf"/>
</dbReference>
<evidence type="ECO:0000256" key="1">
    <source>
        <dbReference type="ARBA" id="ARBA00001933"/>
    </source>
</evidence>
<evidence type="ECO:0000256" key="7">
    <source>
        <dbReference type="ARBA" id="ARBA00023163"/>
    </source>
</evidence>
<dbReference type="Pfam" id="PF00392">
    <property type="entry name" value="GntR"/>
    <property type="match status" value="1"/>
</dbReference>
<dbReference type="Gene3D" id="3.90.1150.10">
    <property type="entry name" value="Aspartate Aminotransferase, domain 1"/>
    <property type="match status" value="1"/>
</dbReference>
<evidence type="ECO:0000256" key="2">
    <source>
        <dbReference type="ARBA" id="ARBA00005384"/>
    </source>
</evidence>
<comment type="cofactor">
    <cofactor evidence="1">
        <name>pyridoxal 5'-phosphate</name>
        <dbReference type="ChEBI" id="CHEBI:597326"/>
    </cofactor>
</comment>
<dbReference type="KEGG" id="pyg:AWM70_07015"/>
<keyword evidence="3" id="KW-0032">Aminotransferase</keyword>
<dbReference type="InterPro" id="IPR051446">
    <property type="entry name" value="HTH_trans_reg/aminotransferase"/>
</dbReference>
<dbReference type="GO" id="GO:0003700">
    <property type="term" value="F:DNA-binding transcription factor activity"/>
    <property type="evidence" value="ECO:0007669"/>
    <property type="project" value="InterPro"/>
</dbReference>
<evidence type="ECO:0000313" key="10">
    <source>
        <dbReference type="Proteomes" id="UP000092573"/>
    </source>
</evidence>
<dbReference type="CDD" id="cd00609">
    <property type="entry name" value="AAT_like"/>
    <property type="match status" value="1"/>
</dbReference>
<evidence type="ECO:0000256" key="3">
    <source>
        <dbReference type="ARBA" id="ARBA00022576"/>
    </source>
</evidence>
<dbReference type="STRING" id="1462996.AWM70_07015"/>
<accession>A0A1B1MYW4</accession>
<feature type="domain" description="HTH gntR-type" evidence="8">
    <location>
        <begin position="10"/>
        <end position="78"/>
    </location>
</feature>
<dbReference type="SUPFAM" id="SSF53383">
    <property type="entry name" value="PLP-dependent transferases"/>
    <property type="match status" value="1"/>
</dbReference>
<dbReference type="InterPro" id="IPR015424">
    <property type="entry name" value="PyrdxlP-dep_Trfase"/>
</dbReference>
<keyword evidence="6" id="KW-0238">DNA-binding</keyword>
<keyword evidence="7" id="KW-0804">Transcription</keyword>
<evidence type="ECO:0000313" key="9">
    <source>
        <dbReference type="EMBL" id="ANS74363.1"/>
    </source>
</evidence>
<dbReference type="EMBL" id="CP014167">
    <property type="protein sequence ID" value="ANS74363.1"/>
    <property type="molecule type" value="Genomic_DNA"/>
</dbReference>
<dbReference type="PANTHER" id="PTHR46577">
    <property type="entry name" value="HTH-TYPE TRANSCRIPTIONAL REGULATORY PROTEIN GABR"/>
    <property type="match status" value="1"/>
</dbReference>
<dbReference type="CDD" id="cd07377">
    <property type="entry name" value="WHTH_GntR"/>
    <property type="match status" value="1"/>
</dbReference>
<sequence length="492" mass="55738">MNLRSSSSPQTLFMQIYDYLDAQLKEGVWQEHDKLPSVRHLAEELGVHRLTVLRAYQLLKDSGRVYVKEKSGYYVLPLKQLTDQGSEPVPTKRQPFIQRGLPLLPGIGGTASGYLQDMHMIKTDASLQSLSFAQALVDPGLLPNRYFSEYAKKVFDLYPKVLGTYSSVQGDAELRTVLAQHLAETHRLYLGADDIMITNGAQQAIDLLARAVLSPGDTVLIEQPTYHSAIDIFKHQGARIVPVKIHPWGYDLDEVEKLMQNHQPRLFYLNPTFHNPTGYTVPTLQRKRLAELAEQYRCLLAEDDPFRDIYFHTAPPPPVASYDTEGWVVYIRSFSKYAAPGLRIAALCAGSPLMEQLLSFKYRMDNGAALLNQKVFLLYLASERLTGHLEKLRIALDIRKQIMEEELAPARKQGWTWESPQGGLNLWIKLPEDGPEMNELAERCARHGVYFSAGSSHDPSGQPNRHIRLSYSYVNEVQIRDGIRHLVREGLS</sequence>
<dbReference type="SMART" id="SM00345">
    <property type="entry name" value="HTH_GNTR"/>
    <property type="match status" value="1"/>
</dbReference>
<dbReference type="InterPro" id="IPR015421">
    <property type="entry name" value="PyrdxlP-dep_Trfase_major"/>
</dbReference>
<name>A0A1B1MYW4_9BACL</name>
<keyword evidence="3" id="KW-0808">Transferase</keyword>
<dbReference type="Pfam" id="PF00155">
    <property type="entry name" value="Aminotran_1_2"/>
    <property type="match status" value="1"/>
</dbReference>
<protein>
    <submittedName>
        <fullName evidence="9">GntR family transcriptional regulator</fullName>
    </submittedName>
</protein>
<dbReference type="InterPro" id="IPR004839">
    <property type="entry name" value="Aminotransferase_I/II_large"/>
</dbReference>
<evidence type="ECO:0000256" key="6">
    <source>
        <dbReference type="ARBA" id="ARBA00023125"/>
    </source>
</evidence>
<reference evidence="9 10" key="1">
    <citation type="submission" date="2016-01" db="EMBL/GenBank/DDBJ databases">
        <title>Complete Genome Sequence of Paenibacillus yonginensis DCY84, a novel Plant Growth-Promoting Bacteria with Elicitation of Induced Systemic Resistance.</title>
        <authorList>
            <person name="Kim Y.J."/>
            <person name="Yang D.C."/>
            <person name="Sukweenadhi J."/>
        </authorList>
    </citation>
    <scope>NUCLEOTIDE SEQUENCE [LARGE SCALE GENOMIC DNA]</scope>
    <source>
        <strain evidence="9 10">DCY84</strain>
    </source>
</reference>
<keyword evidence="4" id="KW-0663">Pyridoxal phosphate</keyword>
<comment type="similarity">
    <text evidence="2">In the C-terminal section; belongs to the class-I pyridoxal-phosphate-dependent aminotransferase family.</text>
</comment>
<dbReference type="InterPro" id="IPR036390">
    <property type="entry name" value="WH_DNA-bd_sf"/>
</dbReference>